<evidence type="ECO:0000256" key="2">
    <source>
        <dbReference type="SAM" id="MobiDB-lite"/>
    </source>
</evidence>
<reference evidence="6 7" key="1">
    <citation type="submission" date="2019-06" db="EMBL/GenBank/DDBJ databases">
        <title>Wine fermentation using esterase from Monascus purpureus.</title>
        <authorList>
            <person name="Geng C."/>
            <person name="Zhang Y."/>
        </authorList>
    </citation>
    <scope>NUCLEOTIDE SEQUENCE [LARGE SCALE GENOMIC DNA]</scope>
    <source>
        <strain evidence="6">HQ1</strain>
    </source>
</reference>
<dbReference type="InterPro" id="IPR000340">
    <property type="entry name" value="Dual-sp_phosphatase_cat-dom"/>
</dbReference>
<keyword evidence="7" id="KW-1185">Reference proteome</keyword>
<gene>
    <name evidence="6" type="ORF">MPDQ_003824</name>
</gene>
<dbReference type="GO" id="GO:0062026">
    <property type="term" value="P:negative regulation of SCF-dependent proteasomal ubiquitin-dependent catabolic process"/>
    <property type="evidence" value="ECO:0007669"/>
    <property type="project" value="TreeGrafter"/>
</dbReference>
<keyword evidence="3" id="KW-0472">Membrane</keyword>
<dbReference type="InterPro" id="IPR000387">
    <property type="entry name" value="Tyr_Pase_dom"/>
</dbReference>
<proteinExistence type="inferred from homology"/>
<dbReference type="SUPFAM" id="SSF52799">
    <property type="entry name" value="(Phosphotyrosine protein) phosphatases II"/>
    <property type="match status" value="1"/>
</dbReference>
<sequence>MSQSGFSQYVATQEYARKTPVRSFDRRYLQLPFDYESRDQEVIPSSHDFADGEFAGAGFFDKINLSLCVRVLGLGEWKYEMRREAQEILPFLYLGPAMCVKNRDFMLKEHFTLLLSIRTKLSAQARLVSGQRIADELGIEAASVDFLDNQEFISTFPRAIRCINDHLASPCIAGNHENQQPRKILVFCESGNERSAAIVAAYLMVMFSLDAGSALYVVQQRRFCINIESSLWDILCSFESILTAKRDVERTRREASRNSALECSPLAATAKKRNLDDRDDDEITRDDMDLDEEEDARKPLAPFRDR</sequence>
<dbReference type="GO" id="GO:1990444">
    <property type="term" value="F:F-box domain binding"/>
    <property type="evidence" value="ECO:0007669"/>
    <property type="project" value="TreeGrafter"/>
</dbReference>
<accession>A0A507QYJ8</accession>
<evidence type="ECO:0000313" key="7">
    <source>
        <dbReference type="Proteomes" id="UP000319663"/>
    </source>
</evidence>
<dbReference type="CDD" id="cd14498">
    <property type="entry name" value="DSP"/>
    <property type="match status" value="1"/>
</dbReference>
<dbReference type="GO" id="GO:0005654">
    <property type="term" value="C:nucleoplasm"/>
    <property type="evidence" value="ECO:0007669"/>
    <property type="project" value="TreeGrafter"/>
</dbReference>
<feature type="domain" description="Tyrosine specific protein phosphatases" evidence="5">
    <location>
        <begin position="154"/>
        <end position="222"/>
    </location>
</feature>
<feature type="transmembrane region" description="Helical" evidence="3">
    <location>
        <begin position="196"/>
        <end position="218"/>
    </location>
</feature>
<dbReference type="InterPro" id="IPR020422">
    <property type="entry name" value="TYR_PHOSPHATASE_DUAL_dom"/>
</dbReference>
<evidence type="ECO:0000256" key="1">
    <source>
        <dbReference type="ARBA" id="ARBA00009649"/>
    </source>
</evidence>
<evidence type="ECO:0000259" key="5">
    <source>
        <dbReference type="PROSITE" id="PS50056"/>
    </source>
</evidence>
<dbReference type="STRING" id="5098.A0A507QYJ8"/>
<name>A0A507QYJ8_MONPU</name>
<dbReference type="PROSITE" id="PS50056">
    <property type="entry name" value="TYR_PHOSPHATASE_2"/>
    <property type="match status" value="1"/>
</dbReference>
<evidence type="ECO:0000313" key="6">
    <source>
        <dbReference type="EMBL" id="TQB75028.1"/>
    </source>
</evidence>
<dbReference type="GO" id="GO:0140096">
    <property type="term" value="F:catalytic activity, acting on a protein"/>
    <property type="evidence" value="ECO:0007669"/>
    <property type="project" value="UniProtKB-ARBA"/>
</dbReference>
<dbReference type="InterPro" id="IPR052449">
    <property type="entry name" value="STYX-Interacting_Phosphatase"/>
</dbReference>
<feature type="region of interest" description="Disordered" evidence="2">
    <location>
        <begin position="272"/>
        <end position="306"/>
    </location>
</feature>
<dbReference type="Pfam" id="PF00782">
    <property type="entry name" value="DSPc"/>
    <property type="match status" value="1"/>
</dbReference>
<protein>
    <submittedName>
        <fullName evidence="6">Uncharacterized protein</fullName>
    </submittedName>
</protein>
<dbReference type="AlphaFoldDB" id="A0A507QYJ8"/>
<dbReference type="GO" id="GO:0070372">
    <property type="term" value="P:regulation of ERK1 and ERK2 cascade"/>
    <property type="evidence" value="ECO:0007669"/>
    <property type="project" value="TreeGrafter"/>
</dbReference>
<feature type="domain" description="Tyrosine-protein phosphatase" evidence="4">
    <location>
        <begin position="84"/>
        <end position="244"/>
    </location>
</feature>
<dbReference type="Gene3D" id="3.90.190.10">
    <property type="entry name" value="Protein tyrosine phosphatase superfamily"/>
    <property type="match status" value="1"/>
</dbReference>
<dbReference type="SMART" id="SM00195">
    <property type="entry name" value="DSPc"/>
    <property type="match status" value="1"/>
</dbReference>
<feature type="compositionally biased region" description="Basic and acidic residues" evidence="2">
    <location>
        <begin position="295"/>
        <end position="306"/>
    </location>
</feature>
<evidence type="ECO:0000259" key="4">
    <source>
        <dbReference type="PROSITE" id="PS50054"/>
    </source>
</evidence>
<organism evidence="6 7">
    <name type="scientific">Monascus purpureus</name>
    <name type="common">Red mold</name>
    <name type="synonym">Monascus anka</name>
    <dbReference type="NCBI Taxonomy" id="5098"/>
    <lineage>
        <taxon>Eukaryota</taxon>
        <taxon>Fungi</taxon>
        <taxon>Dikarya</taxon>
        <taxon>Ascomycota</taxon>
        <taxon>Pezizomycotina</taxon>
        <taxon>Eurotiomycetes</taxon>
        <taxon>Eurotiomycetidae</taxon>
        <taxon>Eurotiales</taxon>
        <taxon>Aspergillaceae</taxon>
        <taxon>Monascus</taxon>
    </lineage>
</organism>
<dbReference type="EMBL" id="VIFY01000024">
    <property type="protein sequence ID" value="TQB75028.1"/>
    <property type="molecule type" value="Genomic_DNA"/>
</dbReference>
<dbReference type="PROSITE" id="PS50054">
    <property type="entry name" value="TYR_PHOSPHATASE_DUAL"/>
    <property type="match status" value="1"/>
</dbReference>
<evidence type="ECO:0000256" key="3">
    <source>
        <dbReference type="SAM" id="Phobius"/>
    </source>
</evidence>
<dbReference type="InterPro" id="IPR029021">
    <property type="entry name" value="Prot-tyrosine_phosphatase-like"/>
</dbReference>
<dbReference type="GO" id="GO:0005737">
    <property type="term" value="C:cytoplasm"/>
    <property type="evidence" value="ECO:0007669"/>
    <property type="project" value="TreeGrafter"/>
</dbReference>
<keyword evidence="3" id="KW-1133">Transmembrane helix</keyword>
<dbReference type="PANTHER" id="PTHR46588:SF1">
    <property type="entry name" value="SERINE_THREONINE_TYROSINE-INTERACTING PROTEIN"/>
    <property type="match status" value="1"/>
</dbReference>
<comment type="caution">
    <text evidence="6">The sequence shown here is derived from an EMBL/GenBank/DDBJ whole genome shotgun (WGS) entry which is preliminary data.</text>
</comment>
<dbReference type="Proteomes" id="UP000319663">
    <property type="component" value="Unassembled WGS sequence"/>
</dbReference>
<feature type="compositionally biased region" description="Acidic residues" evidence="2">
    <location>
        <begin position="277"/>
        <end position="294"/>
    </location>
</feature>
<dbReference type="PANTHER" id="PTHR46588">
    <property type="entry name" value="SERINE/THREONINE/TYROSINE-INTERACTING PROTEIN"/>
    <property type="match status" value="1"/>
</dbReference>
<keyword evidence="3" id="KW-0812">Transmembrane</keyword>
<comment type="similarity">
    <text evidence="1">Belongs to the protein-tyrosine phosphatase family. Non-receptor class subfamily.</text>
</comment>